<feature type="transmembrane region" description="Helical" evidence="1">
    <location>
        <begin position="213"/>
        <end position="234"/>
    </location>
</feature>
<dbReference type="RefSeq" id="WP_143103601.1">
    <property type="nucleotide sequence ID" value="NZ_BSSG01000006.1"/>
</dbReference>
<reference evidence="3" key="1">
    <citation type="submission" date="2016-10" db="EMBL/GenBank/DDBJ databases">
        <authorList>
            <person name="Varghese N."/>
            <person name="Submissions S."/>
        </authorList>
    </citation>
    <scope>NUCLEOTIDE SEQUENCE [LARGE SCALE GENOMIC DNA]</scope>
    <source>
        <strain evidence="3">JCM 2783</strain>
    </source>
</reference>
<proteinExistence type="predicted"/>
<gene>
    <name evidence="2" type="ORF">SAMN05216372_10648</name>
</gene>
<organism evidence="2 3">
    <name type="scientific">Pseudomonas straminea</name>
    <dbReference type="NCBI Taxonomy" id="47882"/>
    <lineage>
        <taxon>Bacteria</taxon>
        <taxon>Pseudomonadati</taxon>
        <taxon>Pseudomonadota</taxon>
        <taxon>Gammaproteobacteria</taxon>
        <taxon>Pseudomonadales</taxon>
        <taxon>Pseudomonadaceae</taxon>
        <taxon>Phytopseudomonas</taxon>
    </lineage>
</organism>
<dbReference type="Proteomes" id="UP000243950">
    <property type="component" value="Unassembled WGS sequence"/>
</dbReference>
<sequence length="360" mass="39982">MEDKKKLATEQSDSLDNFIQLIRANLKSIIKVAPITIGFSLFLIYFCEYQFFPSFDLFSLGSLLVSASVLGLAVFLAITLGTCIPGLLWADVFFKDKEVRDELGYFLPKDEKNERLANTTFIRSYFLWPTTLCSCTIIYVLFSDNDYASYFIALPLLACLVLALELSSRYKLSGTSLVKFILASTMAYTLATIISLAVGIFSVETHLPEGSDFSQIMLLILIALTMNIVFATCAISLQNLKNSQTIFFSTLFSLLLSLGNNLWGILPEGIARILGVGNYIAQEIHVSGNPCEIKTIPWKQGENGLCTLENTKIIWSLGDTYRIRISISEKLIDVSIPTGDVISVIKSAERDKKSATRDQS</sequence>
<accession>A0A1I1WS95</accession>
<feature type="transmembrane region" description="Helical" evidence="1">
    <location>
        <begin position="148"/>
        <end position="168"/>
    </location>
</feature>
<dbReference type="EMBL" id="FOMO01000006">
    <property type="protein sequence ID" value="SFD96313.1"/>
    <property type="molecule type" value="Genomic_DNA"/>
</dbReference>
<evidence type="ECO:0000313" key="2">
    <source>
        <dbReference type="EMBL" id="SFD96313.1"/>
    </source>
</evidence>
<protein>
    <submittedName>
        <fullName evidence="2">Uncharacterized protein</fullName>
    </submittedName>
</protein>
<evidence type="ECO:0000313" key="3">
    <source>
        <dbReference type="Proteomes" id="UP000243950"/>
    </source>
</evidence>
<keyword evidence="1" id="KW-0812">Transmembrane</keyword>
<keyword evidence="3" id="KW-1185">Reference proteome</keyword>
<feature type="transmembrane region" description="Helical" evidence="1">
    <location>
        <begin position="32"/>
        <end position="52"/>
    </location>
</feature>
<feature type="transmembrane region" description="Helical" evidence="1">
    <location>
        <begin position="125"/>
        <end position="142"/>
    </location>
</feature>
<dbReference type="AlphaFoldDB" id="A0A1I1WS95"/>
<evidence type="ECO:0000256" key="1">
    <source>
        <dbReference type="SAM" id="Phobius"/>
    </source>
</evidence>
<keyword evidence="1" id="KW-0472">Membrane</keyword>
<name>A0A1I1WS95_PSEOC</name>
<feature type="transmembrane region" description="Helical" evidence="1">
    <location>
        <begin position="180"/>
        <end position="201"/>
    </location>
</feature>
<feature type="transmembrane region" description="Helical" evidence="1">
    <location>
        <begin position="64"/>
        <end position="90"/>
    </location>
</feature>
<keyword evidence="1" id="KW-1133">Transmembrane helix</keyword>
<feature type="transmembrane region" description="Helical" evidence="1">
    <location>
        <begin position="246"/>
        <end position="266"/>
    </location>
</feature>